<name>A0A2P2PPN9_RHIMU</name>
<dbReference type="AlphaFoldDB" id="A0A2P2PPN9"/>
<accession>A0A2P2PPN9</accession>
<dbReference type="EMBL" id="GGEC01076095">
    <property type="protein sequence ID" value="MBX56579.1"/>
    <property type="molecule type" value="Transcribed_RNA"/>
</dbReference>
<evidence type="ECO:0000313" key="1">
    <source>
        <dbReference type="EMBL" id="MBX56579.1"/>
    </source>
</evidence>
<organism evidence="1">
    <name type="scientific">Rhizophora mucronata</name>
    <name type="common">Asiatic mangrove</name>
    <dbReference type="NCBI Taxonomy" id="61149"/>
    <lineage>
        <taxon>Eukaryota</taxon>
        <taxon>Viridiplantae</taxon>
        <taxon>Streptophyta</taxon>
        <taxon>Embryophyta</taxon>
        <taxon>Tracheophyta</taxon>
        <taxon>Spermatophyta</taxon>
        <taxon>Magnoliopsida</taxon>
        <taxon>eudicotyledons</taxon>
        <taxon>Gunneridae</taxon>
        <taxon>Pentapetalae</taxon>
        <taxon>rosids</taxon>
        <taxon>fabids</taxon>
        <taxon>Malpighiales</taxon>
        <taxon>Rhizophoraceae</taxon>
        <taxon>Rhizophora</taxon>
    </lineage>
</organism>
<proteinExistence type="predicted"/>
<reference evidence="1" key="1">
    <citation type="submission" date="2018-02" db="EMBL/GenBank/DDBJ databases">
        <title>Rhizophora mucronata_Transcriptome.</title>
        <authorList>
            <person name="Meera S.P."/>
            <person name="Sreeshan A."/>
            <person name="Augustine A."/>
        </authorList>
    </citation>
    <scope>NUCLEOTIDE SEQUENCE</scope>
    <source>
        <tissue evidence="1">Leaf</tissue>
    </source>
</reference>
<sequence length="22" mass="2419">MSNSCPQNKKSDSHTFCLCCGK</sequence>
<protein>
    <submittedName>
        <fullName evidence="1">Uncharacterized protein</fullName>
    </submittedName>
</protein>